<keyword evidence="1" id="KW-1133">Transmembrane helix</keyword>
<feature type="transmembrane region" description="Helical" evidence="1">
    <location>
        <begin position="65"/>
        <end position="82"/>
    </location>
</feature>
<keyword evidence="1" id="KW-0812">Transmembrane</keyword>
<evidence type="ECO:0000313" key="2">
    <source>
        <dbReference type="EMBL" id="MCQ8241122.1"/>
    </source>
</evidence>
<dbReference type="EMBL" id="JAMZEJ010000005">
    <property type="protein sequence ID" value="MCQ8241122.1"/>
    <property type="molecule type" value="Genomic_DNA"/>
</dbReference>
<gene>
    <name evidence="2" type="ORF">NFI88_09750</name>
</gene>
<accession>A0ABT1VYX8</accession>
<protein>
    <submittedName>
        <fullName evidence="2">Uncharacterized protein</fullName>
    </submittedName>
</protein>
<dbReference type="RefSeq" id="WP_422919861.1">
    <property type="nucleotide sequence ID" value="NZ_JAMZEJ010000005.1"/>
</dbReference>
<reference evidence="2 3" key="1">
    <citation type="submission" date="2022-06" db="EMBL/GenBank/DDBJ databases">
        <title>Rhizosaccharibacter gen. nov. sp. nov. KSS12, endophytic bacteria isolated from sugarcane.</title>
        <authorList>
            <person name="Pitiwittayakul N."/>
        </authorList>
    </citation>
    <scope>NUCLEOTIDE SEQUENCE [LARGE SCALE GENOMIC DNA]</scope>
    <source>
        <strain evidence="2 3">KSS12</strain>
    </source>
</reference>
<keyword evidence="3" id="KW-1185">Reference proteome</keyword>
<evidence type="ECO:0000313" key="3">
    <source>
        <dbReference type="Proteomes" id="UP001524547"/>
    </source>
</evidence>
<feature type="transmembrane region" description="Helical" evidence="1">
    <location>
        <begin position="103"/>
        <end position="126"/>
    </location>
</feature>
<sequence length="172" mass="19408">MSFADKVNQFDAWLLDRVFQPVVDRLPERVTGFEVGMSLQLGALVMDTACLIAMFATGLLGFSDGIWNVLIWLFALFFYLSMNRMRPLMRVGHLNPLRPMLQGLRPLSIPFALYSVWQMALASPAFLNASRFNVLANVIYVIGLYFMSTNPRPPGFRRTARAPAGREARTTT</sequence>
<organism evidence="2 3">
    <name type="scientific">Rhizosaccharibacter radicis</name>
    <dbReference type="NCBI Taxonomy" id="2782605"/>
    <lineage>
        <taxon>Bacteria</taxon>
        <taxon>Pseudomonadati</taxon>
        <taxon>Pseudomonadota</taxon>
        <taxon>Alphaproteobacteria</taxon>
        <taxon>Acetobacterales</taxon>
        <taxon>Acetobacteraceae</taxon>
        <taxon>Rhizosaccharibacter</taxon>
    </lineage>
</organism>
<name>A0ABT1VYX8_9PROT</name>
<dbReference type="Proteomes" id="UP001524547">
    <property type="component" value="Unassembled WGS sequence"/>
</dbReference>
<keyword evidence="1" id="KW-0472">Membrane</keyword>
<evidence type="ECO:0000256" key="1">
    <source>
        <dbReference type="SAM" id="Phobius"/>
    </source>
</evidence>
<feature type="transmembrane region" description="Helical" evidence="1">
    <location>
        <begin position="39"/>
        <end position="59"/>
    </location>
</feature>
<feature type="transmembrane region" description="Helical" evidence="1">
    <location>
        <begin position="132"/>
        <end position="148"/>
    </location>
</feature>
<proteinExistence type="predicted"/>
<comment type="caution">
    <text evidence="2">The sequence shown here is derived from an EMBL/GenBank/DDBJ whole genome shotgun (WGS) entry which is preliminary data.</text>
</comment>